<reference evidence="1 2" key="1">
    <citation type="submission" date="2018-02" db="EMBL/GenBank/DDBJ databases">
        <title>Comparative analysis of genomes of three Brevibacillus laterosporus strains producers of potent antimicrobials isolated from silage.</title>
        <authorList>
            <person name="Kojic M."/>
            <person name="Miljkovic M."/>
            <person name="Studholme D."/>
            <person name="Filipic B."/>
        </authorList>
    </citation>
    <scope>NUCLEOTIDE SEQUENCE [LARGE SCALE GENOMIC DNA]</scope>
    <source>
        <strain evidence="1 2">BGSP11</strain>
    </source>
</reference>
<evidence type="ECO:0000313" key="1">
    <source>
        <dbReference type="EMBL" id="PPB10912.1"/>
    </source>
</evidence>
<organism evidence="1 2">
    <name type="scientific">Brevibacillus laterosporus</name>
    <name type="common">Bacillus laterosporus</name>
    <dbReference type="NCBI Taxonomy" id="1465"/>
    <lineage>
        <taxon>Bacteria</taxon>
        <taxon>Bacillati</taxon>
        <taxon>Bacillota</taxon>
        <taxon>Bacilli</taxon>
        <taxon>Bacillales</taxon>
        <taxon>Paenibacillaceae</taxon>
        <taxon>Brevibacillus</taxon>
    </lineage>
</organism>
<comment type="caution">
    <text evidence="1">The sequence shown here is derived from an EMBL/GenBank/DDBJ whole genome shotgun (WGS) entry which is preliminary data.</text>
</comment>
<evidence type="ECO:0000313" key="2">
    <source>
        <dbReference type="Proteomes" id="UP000239759"/>
    </source>
</evidence>
<dbReference type="AlphaFoldDB" id="A0AAP8QG48"/>
<dbReference type="Proteomes" id="UP000239759">
    <property type="component" value="Unassembled WGS sequence"/>
</dbReference>
<protein>
    <submittedName>
        <fullName evidence="1">Uncharacterized protein</fullName>
    </submittedName>
</protein>
<sequence>MEYTLSTGTKIVFRKKRGPHHYIERNLLSTVQGQGGANLGGISLTVLVKAVVGIESVGGVKIEIPDNIAGLLEFMNHFEYDEWDEVESLILTPEEKQKFEEAAKNLLESPGSEAE</sequence>
<dbReference type="RefSeq" id="WP_104030929.1">
    <property type="nucleotide sequence ID" value="NZ_PRKQ01000003.1"/>
</dbReference>
<gene>
    <name evidence="1" type="ORF">C4A77_04620</name>
</gene>
<accession>A0AAP8QG48</accession>
<proteinExistence type="predicted"/>
<dbReference type="EMBL" id="PRKQ01000003">
    <property type="protein sequence ID" value="PPB10912.1"/>
    <property type="molecule type" value="Genomic_DNA"/>
</dbReference>
<name>A0AAP8QG48_BRELA</name>